<feature type="transmembrane region" description="Helical" evidence="5">
    <location>
        <begin position="68"/>
        <end position="89"/>
    </location>
</feature>
<evidence type="ECO:0000256" key="1">
    <source>
        <dbReference type="ARBA" id="ARBA00004141"/>
    </source>
</evidence>
<dbReference type="PANTHER" id="PTHR33514:SF1">
    <property type="entry name" value="ABC TRANSPORTER PERMEASE"/>
    <property type="match status" value="1"/>
</dbReference>
<evidence type="ECO:0000313" key="6">
    <source>
        <dbReference type="EMBL" id="MDR6243903.1"/>
    </source>
</evidence>
<feature type="transmembrane region" description="Helical" evidence="5">
    <location>
        <begin position="114"/>
        <end position="137"/>
    </location>
</feature>
<evidence type="ECO:0000256" key="5">
    <source>
        <dbReference type="SAM" id="Phobius"/>
    </source>
</evidence>
<comment type="subcellular location">
    <subcellularLocation>
        <location evidence="1">Membrane</location>
        <topology evidence="1">Multi-pass membrane protein</topology>
    </subcellularLocation>
</comment>
<evidence type="ECO:0000313" key="7">
    <source>
        <dbReference type="Proteomes" id="UP001185028"/>
    </source>
</evidence>
<dbReference type="EMBL" id="JAVDQH010000006">
    <property type="protein sequence ID" value="MDR6243903.1"/>
    <property type="molecule type" value="Genomic_DNA"/>
</dbReference>
<dbReference type="PANTHER" id="PTHR33514">
    <property type="entry name" value="PROTEIN ABCI12, CHLOROPLASTIC"/>
    <property type="match status" value="1"/>
</dbReference>
<evidence type="ECO:0000256" key="2">
    <source>
        <dbReference type="ARBA" id="ARBA00022692"/>
    </source>
</evidence>
<dbReference type="InterPro" id="IPR003339">
    <property type="entry name" value="ABC/ECF_trnsptr_transmembrane"/>
</dbReference>
<dbReference type="Pfam" id="PF02361">
    <property type="entry name" value="CbiQ"/>
    <property type="match status" value="1"/>
</dbReference>
<comment type="caution">
    <text evidence="6">The sequence shown here is derived from an EMBL/GenBank/DDBJ whole genome shotgun (WGS) entry which is preliminary data.</text>
</comment>
<keyword evidence="2 5" id="KW-0812">Transmembrane</keyword>
<feature type="transmembrane region" description="Helical" evidence="5">
    <location>
        <begin position="21"/>
        <end position="38"/>
    </location>
</feature>
<organism evidence="6 7">
    <name type="scientific">Paenibacillus hunanensis</name>
    <dbReference type="NCBI Taxonomy" id="539262"/>
    <lineage>
        <taxon>Bacteria</taxon>
        <taxon>Bacillati</taxon>
        <taxon>Bacillota</taxon>
        <taxon>Bacilli</taxon>
        <taxon>Bacillales</taxon>
        <taxon>Paenibacillaceae</taxon>
        <taxon>Paenibacillus</taxon>
    </lineage>
</organism>
<sequence length="276" mass="31666">MSVKMLTYTNQNTPIHRLTGASKLLFFVLWALTAMIIYDTRCLLAMFVIAVVIFAVSRVPFKQYSFVLYLILIFFGLNQIAIFLFSPLYGVELYGTRHDIVHLFAWYTLTWEQLFYQFNVALKYAVVVPIGLLFLLVTDPSEFAASLNRIGVSYKVAYSVAIALRYIPDIQQDFQNISFSAQARGIDISRKEKFGKRLKNVVSILLPLILTSVERIEKISTAMELRGFGRGKKRTWYRARPLRKGDYIAIAMILIITVACLVITFADGSRFYNIFK</sequence>
<protein>
    <submittedName>
        <fullName evidence="6">Energy-coupling factor transport system permease protein</fullName>
    </submittedName>
</protein>
<dbReference type="RefSeq" id="WP_188775948.1">
    <property type="nucleotide sequence ID" value="NZ_BMMB01000005.1"/>
</dbReference>
<evidence type="ECO:0000256" key="4">
    <source>
        <dbReference type="ARBA" id="ARBA00023136"/>
    </source>
</evidence>
<accession>A0ABU1IXB9</accession>
<feature type="transmembrane region" description="Helical" evidence="5">
    <location>
        <begin position="247"/>
        <end position="266"/>
    </location>
</feature>
<keyword evidence="3 5" id="KW-1133">Transmembrane helix</keyword>
<reference evidence="6 7" key="1">
    <citation type="submission" date="2023-07" db="EMBL/GenBank/DDBJ databases">
        <title>Genomic Encyclopedia of Type Strains, Phase IV (KMG-IV): sequencing the most valuable type-strain genomes for metagenomic binning, comparative biology and taxonomic classification.</title>
        <authorList>
            <person name="Goeker M."/>
        </authorList>
    </citation>
    <scope>NUCLEOTIDE SEQUENCE [LARGE SCALE GENOMIC DNA]</scope>
    <source>
        <strain evidence="6 7">DSM 22170</strain>
    </source>
</reference>
<feature type="transmembrane region" description="Helical" evidence="5">
    <location>
        <begin position="44"/>
        <end position="61"/>
    </location>
</feature>
<name>A0ABU1IXB9_9BACL</name>
<evidence type="ECO:0000256" key="3">
    <source>
        <dbReference type="ARBA" id="ARBA00022989"/>
    </source>
</evidence>
<dbReference type="Proteomes" id="UP001185028">
    <property type="component" value="Unassembled WGS sequence"/>
</dbReference>
<proteinExistence type="predicted"/>
<gene>
    <name evidence="6" type="ORF">JOC58_001796</name>
</gene>
<keyword evidence="7" id="KW-1185">Reference proteome</keyword>
<keyword evidence="4 5" id="KW-0472">Membrane</keyword>
<dbReference type="CDD" id="cd16914">
    <property type="entry name" value="EcfT"/>
    <property type="match status" value="1"/>
</dbReference>